<comment type="caution">
    <text evidence="9">The sequence shown here is derived from an EMBL/GenBank/DDBJ whole genome shotgun (WGS) entry which is preliminary data.</text>
</comment>
<evidence type="ECO:0000313" key="10">
    <source>
        <dbReference type="Proteomes" id="UP001595997"/>
    </source>
</evidence>
<proteinExistence type="inferred from homology"/>
<feature type="region of interest" description="Disordered" evidence="8">
    <location>
        <begin position="67"/>
        <end position="123"/>
    </location>
</feature>
<organism evidence="9 10">
    <name type="scientific">Streptomyces ovatisporus</name>
    <dbReference type="NCBI Taxonomy" id="1128682"/>
    <lineage>
        <taxon>Bacteria</taxon>
        <taxon>Bacillati</taxon>
        <taxon>Actinomycetota</taxon>
        <taxon>Actinomycetes</taxon>
        <taxon>Kitasatosporales</taxon>
        <taxon>Streptomycetaceae</taxon>
        <taxon>Streptomyces</taxon>
    </lineage>
</organism>
<evidence type="ECO:0000256" key="3">
    <source>
        <dbReference type="ARBA" id="ARBA00022842"/>
    </source>
</evidence>
<evidence type="ECO:0000256" key="4">
    <source>
        <dbReference type="ARBA" id="ARBA00023239"/>
    </source>
</evidence>
<evidence type="ECO:0000313" key="9">
    <source>
        <dbReference type="EMBL" id="MFC4494428.1"/>
    </source>
</evidence>
<evidence type="ECO:0000256" key="1">
    <source>
        <dbReference type="ARBA" id="ARBA00001946"/>
    </source>
</evidence>
<reference evidence="10" key="1">
    <citation type="journal article" date="2019" name="Int. J. Syst. Evol. Microbiol.">
        <title>The Global Catalogue of Microorganisms (GCM) 10K type strain sequencing project: providing services to taxonomists for standard genome sequencing and annotation.</title>
        <authorList>
            <consortium name="The Broad Institute Genomics Platform"/>
            <consortium name="The Broad Institute Genome Sequencing Center for Infectious Disease"/>
            <person name="Wu L."/>
            <person name="Ma J."/>
        </authorList>
    </citation>
    <scope>NUCLEOTIDE SEQUENCE [LARGE SCALE GENOMIC DNA]</scope>
    <source>
        <strain evidence="10">CGMCC 4.7357</strain>
    </source>
</reference>
<keyword evidence="10" id="KW-1185">Reference proteome</keyword>
<keyword evidence="2 7" id="KW-0479">Metal-binding</keyword>
<name>A0ABV9A7A4_9ACTN</name>
<comment type="similarity">
    <text evidence="6">Belongs to the terpene synthase family. 2-methylisoborneol synthase subfamily.</text>
</comment>
<dbReference type="RefSeq" id="WP_386445450.1">
    <property type="nucleotide sequence ID" value="NZ_JBHSFH010000005.1"/>
</dbReference>
<dbReference type="PANTHER" id="PTHR35201:SF4">
    <property type="entry name" value="BETA-PINACENE SYNTHASE-RELATED"/>
    <property type="match status" value="1"/>
</dbReference>
<dbReference type="InterPro" id="IPR034686">
    <property type="entry name" value="Terpene_cyclase-like_2"/>
</dbReference>
<evidence type="ECO:0000256" key="6">
    <source>
        <dbReference type="ARBA" id="ARBA00035653"/>
    </source>
</evidence>
<evidence type="ECO:0000256" key="2">
    <source>
        <dbReference type="ARBA" id="ARBA00022723"/>
    </source>
</evidence>
<dbReference type="InterPro" id="IPR008949">
    <property type="entry name" value="Isoprenoid_synthase_dom_sf"/>
</dbReference>
<dbReference type="PANTHER" id="PTHR35201">
    <property type="entry name" value="TERPENE SYNTHASE"/>
    <property type="match status" value="1"/>
</dbReference>
<protein>
    <recommendedName>
        <fullName evidence="7">Terpene synthase</fullName>
        <ecNumber evidence="7">4.2.3.-</ecNumber>
    </recommendedName>
</protein>
<dbReference type="SUPFAM" id="SSF48576">
    <property type="entry name" value="Terpenoid synthases"/>
    <property type="match status" value="1"/>
</dbReference>
<evidence type="ECO:0000256" key="5">
    <source>
        <dbReference type="ARBA" id="ARBA00035573"/>
    </source>
</evidence>
<dbReference type="InterPro" id="IPR047945">
    <property type="entry name" value="MIB_synthase"/>
</dbReference>
<gene>
    <name evidence="9" type="ORF">ACFPA8_09820</name>
</gene>
<dbReference type="SFLD" id="SFLDG01020">
    <property type="entry name" value="Terpene_Cyclase_Like_2"/>
    <property type="match status" value="1"/>
</dbReference>
<feature type="compositionally biased region" description="Pro residues" evidence="8">
    <location>
        <begin position="19"/>
        <end position="29"/>
    </location>
</feature>
<dbReference type="SFLD" id="SFLDS00005">
    <property type="entry name" value="Isoprenoid_Synthase_Type_I"/>
    <property type="match status" value="1"/>
</dbReference>
<sequence length="427" mass="46856">MKRISGAGVPPWTWSGPPAARPPVLPGAPVPDATVQALPGPTSNAAIERLLAGPAGPGTAAVRAFRPRTPSTASPTEQSARQAARESARKDDVRPPVAQDPPSGRDSEVRIPPLYCPDAVRDDPALGEEVNNRLVEWAAEIGIFTGRLERLRSHQFGRLFMLAHPDCDDPGRLLAAARCGLAEWSVDDHWVDEGEDTEPELLGSRLAMTHAVIDPVRLPARYLAQFEELVSRQPVLRAFRSSLGHLSRIASTTQMARLRHELAVMFVGYGQEAEWRSNGRRPAVWEYLLHRYENAFYPCMVLIDPVGGYELPAHEFADPTVRRTYLYAGMANVLLNDVYSMAKEDPADTNLPNLIAAEDGCSLQEAVDRTAAVHDELMHTVEADCAVLAAAGSPQLRRYLAGLWAWMGGSKEWHATSARYQKPELNT</sequence>
<comment type="catalytic activity">
    <reaction evidence="5">
        <text>(E)-2-methylgeranyl diphosphate + H2O = 2-methylisoborneol + diphosphate</text>
        <dbReference type="Rhea" id="RHEA:32571"/>
        <dbReference type="ChEBI" id="CHEBI:15377"/>
        <dbReference type="ChEBI" id="CHEBI:33019"/>
        <dbReference type="ChEBI" id="CHEBI:61984"/>
        <dbReference type="ChEBI" id="CHEBI:61987"/>
        <dbReference type="EC" id="4.2.3.118"/>
    </reaction>
</comment>
<evidence type="ECO:0000256" key="7">
    <source>
        <dbReference type="RuleBase" id="RU366034"/>
    </source>
</evidence>
<feature type="compositionally biased region" description="Basic and acidic residues" evidence="8">
    <location>
        <begin position="83"/>
        <end position="94"/>
    </location>
</feature>
<accession>A0ABV9A7A4</accession>
<dbReference type="Proteomes" id="UP001595997">
    <property type="component" value="Unassembled WGS sequence"/>
</dbReference>
<dbReference type="NCBIfam" id="NF041167">
    <property type="entry name" value="f2_encap_cargo2"/>
    <property type="match status" value="1"/>
</dbReference>
<dbReference type="Pfam" id="PF19086">
    <property type="entry name" value="Terpene_syn_C_2"/>
    <property type="match status" value="1"/>
</dbReference>
<feature type="region of interest" description="Disordered" evidence="8">
    <location>
        <begin position="1"/>
        <end position="45"/>
    </location>
</feature>
<dbReference type="EC" id="4.2.3.-" evidence="7"/>
<keyword evidence="4 7" id="KW-0456">Lyase</keyword>
<keyword evidence="3 7" id="KW-0460">Magnesium</keyword>
<evidence type="ECO:0000256" key="8">
    <source>
        <dbReference type="SAM" id="MobiDB-lite"/>
    </source>
</evidence>
<dbReference type="EMBL" id="JBHSFH010000005">
    <property type="protein sequence ID" value="MFC4494428.1"/>
    <property type="molecule type" value="Genomic_DNA"/>
</dbReference>
<comment type="cofactor">
    <cofactor evidence="1 7">
        <name>Mg(2+)</name>
        <dbReference type="ChEBI" id="CHEBI:18420"/>
    </cofactor>
</comment>
<dbReference type="Gene3D" id="1.10.600.10">
    <property type="entry name" value="Farnesyl Diphosphate Synthase"/>
    <property type="match status" value="1"/>
</dbReference>